<dbReference type="Pfam" id="PF01889">
    <property type="entry name" value="DUF63"/>
    <property type="match status" value="1"/>
</dbReference>
<dbReference type="EMBL" id="QKNX01000001">
    <property type="protein sequence ID" value="TKR27640.1"/>
    <property type="molecule type" value="Genomic_DNA"/>
</dbReference>
<protein>
    <submittedName>
        <fullName evidence="2">DUF63 family protein</fullName>
    </submittedName>
</protein>
<feature type="transmembrane region" description="Helical" evidence="1">
    <location>
        <begin position="12"/>
        <end position="31"/>
    </location>
</feature>
<feature type="transmembrane region" description="Helical" evidence="1">
    <location>
        <begin position="317"/>
        <end position="338"/>
    </location>
</feature>
<proteinExistence type="predicted"/>
<evidence type="ECO:0000313" key="2">
    <source>
        <dbReference type="EMBL" id="TKR27640.1"/>
    </source>
</evidence>
<feature type="transmembrane region" description="Helical" evidence="1">
    <location>
        <begin position="91"/>
        <end position="108"/>
    </location>
</feature>
<dbReference type="AlphaFoldDB" id="A0A4U5JE18"/>
<feature type="transmembrane region" description="Helical" evidence="1">
    <location>
        <begin position="157"/>
        <end position="184"/>
    </location>
</feature>
<accession>A0A4U5JE18</accession>
<dbReference type="InterPro" id="IPR002749">
    <property type="entry name" value="DUF63"/>
</dbReference>
<reference evidence="2 3" key="1">
    <citation type="submission" date="2019-04" db="EMBL/GenBank/DDBJ databases">
        <title>Natronomonas sp. F20-122 a newhaloarchaeon isolated from a saline saltern of Isla Bacuta, Huelva, Spain.</title>
        <authorList>
            <person name="Duran-Viseras A."/>
            <person name="Sanchez-Porro C."/>
            <person name="Ventosa A."/>
        </authorList>
    </citation>
    <scope>NUCLEOTIDE SEQUENCE [LARGE SCALE GENOMIC DNA]</scope>
    <source>
        <strain evidence="2 3">F20-122</strain>
    </source>
</reference>
<feature type="transmembrane region" description="Helical" evidence="1">
    <location>
        <begin position="120"/>
        <end position="137"/>
    </location>
</feature>
<dbReference type="PANTHER" id="PTHR40700">
    <property type="entry name" value="HYPOTHETICAL MEMBRANE PROTEIN, CONSERVED, DUF63 FAMILY"/>
    <property type="match status" value="1"/>
</dbReference>
<comment type="caution">
    <text evidence="2">The sequence shown here is derived from an EMBL/GenBank/DDBJ whole genome shotgun (WGS) entry which is preliminary data.</text>
</comment>
<feature type="transmembrane region" description="Helical" evidence="1">
    <location>
        <begin position="196"/>
        <end position="215"/>
    </location>
</feature>
<evidence type="ECO:0000256" key="1">
    <source>
        <dbReference type="SAM" id="Phobius"/>
    </source>
</evidence>
<dbReference type="OrthoDB" id="84937at2157"/>
<keyword evidence="1" id="KW-0472">Membrane</keyword>
<dbReference type="RefSeq" id="WP_137274941.1">
    <property type="nucleotide sequence ID" value="NZ_QKNX01000001.1"/>
</dbReference>
<dbReference type="Proteomes" id="UP000308037">
    <property type="component" value="Unassembled WGS sequence"/>
</dbReference>
<keyword evidence="1" id="KW-0812">Transmembrane</keyword>
<dbReference type="PANTHER" id="PTHR40700:SF1">
    <property type="entry name" value="DUF63 DOMAIN-CONTAINING PROTEIN"/>
    <property type="match status" value="1"/>
</dbReference>
<feature type="transmembrane region" description="Helical" evidence="1">
    <location>
        <begin position="350"/>
        <end position="367"/>
    </location>
</feature>
<sequence>MELPDGIDPARAWLAAFLGGLVVVATAAVAFPRRVYDGFLWRYFWGPVDADAHGATCAVRAGGATERLYSQTACSAADGVSAVPGYTTVSTASYAIVLVFMLVGVLLLLRRLNVRLTPQFYVALLPYMLLGGALRVVEDTNVAFLRADAGMLLPYPPVALIISPFIYFVMFAFTLAALVFVFLLSRRGVLDEYEPSLAAIGAVSLSATIGWLLYISATSDIVDFVPAVTIITLGGATLIAAVFWWASERYAPVINEGTGYIGALIVWGHSVDGIANVLSLDWTDALGVSVTYSSKHVVNEATVRITEGLQPAWLSEAIGTAWPFLLIKVAAAIFVVWVFNDEIFDDSPRYAYLLLIAILAVGLGPGTRDMIRATLAI</sequence>
<organism evidence="2 3">
    <name type="scientific">Natronomonas salsuginis</name>
    <dbReference type="NCBI Taxonomy" id="2217661"/>
    <lineage>
        <taxon>Archaea</taxon>
        <taxon>Methanobacteriati</taxon>
        <taxon>Methanobacteriota</taxon>
        <taxon>Stenosarchaea group</taxon>
        <taxon>Halobacteria</taxon>
        <taxon>Halobacteriales</taxon>
        <taxon>Natronomonadaceae</taxon>
        <taxon>Natronomonas</taxon>
    </lineage>
</organism>
<feature type="transmembrane region" description="Helical" evidence="1">
    <location>
        <begin position="227"/>
        <end position="246"/>
    </location>
</feature>
<name>A0A4U5JE18_9EURY</name>
<keyword evidence="3" id="KW-1185">Reference proteome</keyword>
<gene>
    <name evidence="2" type="ORF">DM868_00680</name>
</gene>
<evidence type="ECO:0000313" key="3">
    <source>
        <dbReference type="Proteomes" id="UP000308037"/>
    </source>
</evidence>
<keyword evidence="1" id="KW-1133">Transmembrane helix</keyword>